<dbReference type="Proteomes" id="UP000006546">
    <property type="component" value="Chromosome"/>
</dbReference>
<evidence type="ECO:0000256" key="1">
    <source>
        <dbReference type="SAM" id="SignalP"/>
    </source>
</evidence>
<evidence type="ECO:0008006" key="4">
    <source>
        <dbReference type="Google" id="ProtNLM"/>
    </source>
</evidence>
<feature type="chain" id="PRO_5003311042" description="YD repeat protein" evidence="1">
    <location>
        <begin position="20"/>
        <end position="650"/>
    </location>
</feature>
<evidence type="ECO:0000313" key="2">
    <source>
        <dbReference type="EMBL" id="AEE17983.1"/>
    </source>
</evidence>
<dbReference type="EMBL" id="CP002696">
    <property type="protein sequence ID" value="AEE17983.1"/>
    <property type="molecule type" value="Genomic_DNA"/>
</dbReference>
<proteinExistence type="predicted"/>
<accession>F4LP06</accession>
<name>F4LP06_TREBD</name>
<sequence length="650" mass="76135">MKKVIVFLLQTAFLFYVFAQNSNSEPFPDIGVPYGSLNLKAGDEILLPVSGMVQFTNKENNSAFPVDIPENLKEDYICIVFPSVYYYGGEEMNSFYELVFFNVELKSDLDTGSILPVNTVIGTAKADTVCVMLRCIYLDPNLVLLSQNVPRRFGRYWYYGLEYFSPNVMRFLDYQTLDNADQKIDFGGTGQPQSLNDMVNMSNAQEDVICTYPPTSFIIKTKLDKYPEIKDESPAIFDSCTHEMKIDFDGVPLRLFFYQGYDYYLREEYQLNNDIYLYINILYEINREVFCYVRDFSLQSPEDIVHFKLDYIGQVTGENISNYVKSSSPDSSISDDYVDIPLPEFLDTDFAEYERFFYFNEKTGKFEENKNNINEGWYHEDGTLFMHAYFYDDQLVHRIRLIITYDENGNVLSEKCYEAKMYKKDGKWTTDDTQWRMTIKKEYAYENKDSMTVKTGKYYRYSFKPTTEHDDGFEKTETDANNVVRKASSEYGTTGLFDIREYDEYGNIIIARFDNGDFSGDYTYENFYGETGLLIKTVSVNNETGAISEIVYEYDKNGRKTLAKSAFGQEKCVYDSKGNIIETIESENGKEIKRVYYRYDEKTGRLLFKYEVTFGEYANKRFWYYEKTNDRAKWEKNLDPETLLKTLKVY</sequence>
<dbReference type="eggNOG" id="ENOG5031DDI">
    <property type="taxonomic scope" value="Bacteria"/>
</dbReference>
<evidence type="ECO:0000313" key="3">
    <source>
        <dbReference type="Proteomes" id="UP000006546"/>
    </source>
</evidence>
<gene>
    <name evidence="2" type="ordered locus">Trebr_2579</name>
</gene>
<dbReference type="HOGENOM" id="CLU_421466_0_0_12"/>
<dbReference type="STRING" id="906968.Trebr_2579"/>
<keyword evidence="1" id="KW-0732">Signal</keyword>
<reference evidence="3" key="1">
    <citation type="submission" date="2011-04" db="EMBL/GenBank/DDBJ databases">
        <title>The complete genome of Treponema brennaborense DSM 12168.</title>
        <authorList>
            <person name="Lucas S."/>
            <person name="Han J."/>
            <person name="Lapidus A."/>
            <person name="Bruce D."/>
            <person name="Goodwin L."/>
            <person name="Pitluck S."/>
            <person name="Peters L."/>
            <person name="Kyrpides N."/>
            <person name="Mavromatis K."/>
            <person name="Ivanova N."/>
            <person name="Mikhailova N."/>
            <person name="Pagani I."/>
            <person name="Teshima H."/>
            <person name="Detter J.C."/>
            <person name="Tapia R."/>
            <person name="Han C."/>
            <person name="Land M."/>
            <person name="Hauser L."/>
            <person name="Markowitz V."/>
            <person name="Cheng J.-F."/>
            <person name="Hugenholtz P."/>
            <person name="Woyke T."/>
            <person name="Wu D."/>
            <person name="Gronow S."/>
            <person name="Wellnitz S."/>
            <person name="Brambilla E."/>
            <person name="Klenk H.-P."/>
            <person name="Eisen J.A."/>
        </authorList>
    </citation>
    <scope>NUCLEOTIDE SEQUENCE [LARGE SCALE GENOMIC DNA]</scope>
    <source>
        <strain evidence="3">DSM 12168 / CIP 105900 / DD5/3</strain>
    </source>
</reference>
<dbReference type="KEGG" id="tbe:Trebr_2579"/>
<feature type="signal peptide" evidence="1">
    <location>
        <begin position="1"/>
        <end position="19"/>
    </location>
</feature>
<dbReference type="AlphaFoldDB" id="F4LP06"/>
<organism evidence="2 3">
    <name type="scientific">Treponema brennaborense (strain DSM 12168 / CIP 105900 / DD5/3)</name>
    <dbReference type="NCBI Taxonomy" id="906968"/>
    <lineage>
        <taxon>Bacteria</taxon>
        <taxon>Pseudomonadati</taxon>
        <taxon>Spirochaetota</taxon>
        <taxon>Spirochaetia</taxon>
        <taxon>Spirochaetales</taxon>
        <taxon>Treponemataceae</taxon>
        <taxon>Treponema</taxon>
    </lineage>
</organism>
<protein>
    <recommendedName>
        <fullName evidence="4">YD repeat protein</fullName>
    </recommendedName>
</protein>
<keyword evidence="3" id="KW-1185">Reference proteome</keyword>